<dbReference type="InterPro" id="IPR038765">
    <property type="entry name" value="Papain-like_cys_pep_sf"/>
</dbReference>
<evidence type="ECO:0000256" key="4">
    <source>
        <dbReference type="ARBA" id="ARBA00022807"/>
    </source>
</evidence>
<keyword evidence="2 6" id="KW-0645">Protease</keyword>
<dbReference type="OrthoDB" id="442460at2759"/>
<dbReference type="EMBL" id="PQIB02000003">
    <property type="protein sequence ID" value="RLN28167.1"/>
    <property type="molecule type" value="Genomic_DNA"/>
</dbReference>
<name>A0A3L6SV11_PANMI</name>
<protein>
    <submittedName>
        <fullName evidence="6">Ubiquitin-like-specific protease 2B</fullName>
    </submittedName>
</protein>
<dbReference type="GO" id="GO:0006508">
    <property type="term" value="P:proteolysis"/>
    <property type="evidence" value="ECO:0007669"/>
    <property type="project" value="UniProtKB-KW"/>
</dbReference>
<dbReference type="SUPFAM" id="SSF54001">
    <property type="entry name" value="Cysteine proteinases"/>
    <property type="match status" value="1"/>
</dbReference>
<sequence length="101" mass="11962">MGFLKEEWFHLKKNPSPNTKFDVLASIIKKIAKVPQQNNGYDSGIFMLYYIERFISEAPERFTEDKLCMFNESWFKPEDASELRHTIRQRMSELLPADTIN</sequence>
<dbReference type="PANTHER" id="PTHR46915:SF1">
    <property type="entry name" value="UBIQUITIN-LIKE PROTEASE FAMILY PROFILE DOMAIN-CONTAINING PROTEIN"/>
    <property type="match status" value="1"/>
</dbReference>
<comment type="caution">
    <text evidence="6">The sequence shown here is derived from an EMBL/GenBank/DDBJ whole genome shotgun (WGS) entry which is preliminary data.</text>
</comment>
<dbReference type="Proteomes" id="UP000275267">
    <property type="component" value="Unassembled WGS sequence"/>
</dbReference>
<dbReference type="PANTHER" id="PTHR46915">
    <property type="entry name" value="UBIQUITIN-LIKE PROTEASE 4-RELATED"/>
    <property type="match status" value="1"/>
</dbReference>
<dbReference type="GO" id="GO:0008234">
    <property type="term" value="F:cysteine-type peptidase activity"/>
    <property type="evidence" value="ECO:0007669"/>
    <property type="project" value="UniProtKB-KW"/>
</dbReference>
<proteinExistence type="inferred from homology"/>
<evidence type="ECO:0000256" key="2">
    <source>
        <dbReference type="ARBA" id="ARBA00022670"/>
    </source>
</evidence>
<keyword evidence="7" id="KW-1185">Reference proteome</keyword>
<dbReference type="GO" id="GO:0016926">
    <property type="term" value="P:protein desumoylation"/>
    <property type="evidence" value="ECO:0007669"/>
    <property type="project" value="UniProtKB-ARBA"/>
</dbReference>
<organism evidence="6 7">
    <name type="scientific">Panicum miliaceum</name>
    <name type="common">Proso millet</name>
    <name type="synonym">Broomcorn millet</name>
    <dbReference type="NCBI Taxonomy" id="4540"/>
    <lineage>
        <taxon>Eukaryota</taxon>
        <taxon>Viridiplantae</taxon>
        <taxon>Streptophyta</taxon>
        <taxon>Embryophyta</taxon>
        <taxon>Tracheophyta</taxon>
        <taxon>Spermatophyta</taxon>
        <taxon>Magnoliopsida</taxon>
        <taxon>Liliopsida</taxon>
        <taxon>Poales</taxon>
        <taxon>Poaceae</taxon>
        <taxon>PACMAD clade</taxon>
        <taxon>Panicoideae</taxon>
        <taxon>Panicodae</taxon>
        <taxon>Paniceae</taxon>
        <taxon>Panicinae</taxon>
        <taxon>Panicum</taxon>
        <taxon>Panicum sect. Panicum</taxon>
    </lineage>
</organism>
<dbReference type="Pfam" id="PF02902">
    <property type="entry name" value="Peptidase_C48"/>
    <property type="match status" value="1"/>
</dbReference>
<evidence type="ECO:0000256" key="3">
    <source>
        <dbReference type="ARBA" id="ARBA00022801"/>
    </source>
</evidence>
<evidence type="ECO:0000259" key="5">
    <source>
        <dbReference type="Pfam" id="PF02902"/>
    </source>
</evidence>
<accession>A0A3L6SV11</accession>
<dbReference type="STRING" id="4540.A0A3L6SV11"/>
<dbReference type="InterPro" id="IPR003653">
    <property type="entry name" value="Peptidase_C48_C"/>
</dbReference>
<reference evidence="7" key="1">
    <citation type="journal article" date="2019" name="Nat. Commun.">
        <title>The genome of broomcorn millet.</title>
        <authorList>
            <person name="Zou C."/>
            <person name="Miki D."/>
            <person name="Li D."/>
            <person name="Tang Q."/>
            <person name="Xiao L."/>
            <person name="Rajput S."/>
            <person name="Deng P."/>
            <person name="Jia W."/>
            <person name="Huang R."/>
            <person name="Zhang M."/>
            <person name="Sun Y."/>
            <person name="Hu J."/>
            <person name="Fu X."/>
            <person name="Schnable P.S."/>
            <person name="Li F."/>
            <person name="Zhang H."/>
            <person name="Feng B."/>
            <person name="Zhu X."/>
            <person name="Liu R."/>
            <person name="Schnable J.C."/>
            <person name="Zhu J.-K."/>
            <person name="Zhang H."/>
        </authorList>
    </citation>
    <scope>NUCLEOTIDE SEQUENCE [LARGE SCALE GENOMIC DNA]</scope>
</reference>
<dbReference type="Gene3D" id="1.10.418.20">
    <property type="match status" value="1"/>
</dbReference>
<keyword evidence="4" id="KW-0788">Thiol protease</keyword>
<comment type="similarity">
    <text evidence="1">Belongs to the peptidase C48 family.</text>
</comment>
<evidence type="ECO:0000256" key="1">
    <source>
        <dbReference type="ARBA" id="ARBA00005234"/>
    </source>
</evidence>
<evidence type="ECO:0000313" key="7">
    <source>
        <dbReference type="Proteomes" id="UP000275267"/>
    </source>
</evidence>
<feature type="domain" description="Ubiquitin-like protease family profile" evidence="5">
    <location>
        <begin position="3"/>
        <end position="77"/>
    </location>
</feature>
<gene>
    <name evidence="6" type="ORF">C2845_PM05G01510</name>
</gene>
<dbReference type="AlphaFoldDB" id="A0A3L6SV11"/>
<evidence type="ECO:0000313" key="6">
    <source>
        <dbReference type="EMBL" id="RLN28167.1"/>
    </source>
</evidence>
<keyword evidence="3" id="KW-0378">Hydrolase</keyword>